<protein>
    <submittedName>
        <fullName evidence="1">Sialate O-acetylesterase</fullName>
    </submittedName>
</protein>
<dbReference type="Proteomes" id="UP000826212">
    <property type="component" value="Chromosome"/>
</dbReference>
<dbReference type="EMBL" id="CP081303">
    <property type="protein sequence ID" value="QZE14825.1"/>
    <property type="molecule type" value="Genomic_DNA"/>
</dbReference>
<sequence length="274" mass="31154">MKKSNVTTLCALFLFLLIGCNSSSKKEIHQKTYVVYMAGQSNMVGQGHKDYLSDSIKLSSKVQFFDYALDANMKKSPNKFGPEYGMSEIISKKYPKAKFIFIKYAIGGASQFDWAPEYSKERAAVTGHPEFGDMYSTFFKLINKDIPKGAIPLAVLWMQGERDAVIPEAGREYEENMDHFIRSFRRDIEKDNLPFIIGIIDPEPARYTLKSGVVHSQRELAKNLPNVFTIETSDLPKYNDGVHYNSKGQMALGRRFGEEIIKLIDQKEKQGISF</sequence>
<organism evidence="1 2">
    <name type="scientific">Halosquirtibacter laminarini</name>
    <dbReference type="NCBI Taxonomy" id="3374600"/>
    <lineage>
        <taxon>Bacteria</taxon>
        <taxon>Pseudomonadati</taxon>
        <taxon>Bacteroidota</taxon>
        <taxon>Bacteroidia</taxon>
        <taxon>Marinilabiliales</taxon>
        <taxon>Prolixibacteraceae</taxon>
        <taxon>Halosquirtibacter</taxon>
    </lineage>
</organism>
<evidence type="ECO:0000313" key="1">
    <source>
        <dbReference type="EMBL" id="QZE14825.1"/>
    </source>
</evidence>
<name>A0AC61NNZ1_9BACT</name>
<keyword evidence="2" id="KW-1185">Reference proteome</keyword>
<evidence type="ECO:0000313" key="2">
    <source>
        <dbReference type="Proteomes" id="UP000826212"/>
    </source>
</evidence>
<proteinExistence type="predicted"/>
<gene>
    <name evidence="1" type="ORF">K4L44_02895</name>
</gene>
<reference evidence="1" key="1">
    <citation type="submission" date="2021-08" db="EMBL/GenBank/DDBJ databases">
        <title>Novel anaerobic bacterium isolated from sea squirt in East Sea, Republic of Korea.</title>
        <authorList>
            <person name="Nguyen T.H."/>
            <person name="Li Z."/>
            <person name="Lee Y.-J."/>
            <person name="Ko J."/>
            <person name="Kim S.-G."/>
        </authorList>
    </citation>
    <scope>NUCLEOTIDE SEQUENCE</scope>
    <source>
        <strain evidence="1">KCTC 25031</strain>
    </source>
</reference>
<accession>A0AC61NNZ1</accession>